<evidence type="ECO:0000313" key="4">
    <source>
        <dbReference type="Proteomes" id="UP000515561"/>
    </source>
</evidence>
<keyword evidence="2" id="KW-0732">Signal</keyword>
<feature type="chain" id="PRO_5043938444" evidence="2">
    <location>
        <begin position="28"/>
        <end position="474"/>
    </location>
</feature>
<dbReference type="RefSeq" id="WP_184094324.1">
    <property type="nucleotide sequence ID" value="NZ_AP023367.1"/>
</dbReference>
<dbReference type="InterPro" id="IPR006059">
    <property type="entry name" value="SBP"/>
</dbReference>
<dbReference type="SUPFAM" id="SSF53850">
    <property type="entry name" value="Periplasmic binding protein-like II"/>
    <property type="match status" value="1"/>
</dbReference>
<dbReference type="Pfam" id="PF01547">
    <property type="entry name" value="SBP_bac_1"/>
    <property type="match status" value="1"/>
</dbReference>
<keyword evidence="4" id="KW-1185">Reference proteome</keyword>
<organism evidence="3 4">
    <name type="scientific">Anaerocolumna cellulosilytica</name>
    <dbReference type="NCBI Taxonomy" id="433286"/>
    <lineage>
        <taxon>Bacteria</taxon>
        <taxon>Bacillati</taxon>
        <taxon>Bacillota</taxon>
        <taxon>Clostridia</taxon>
        <taxon>Lachnospirales</taxon>
        <taxon>Lachnospiraceae</taxon>
        <taxon>Anaerocolumna</taxon>
    </lineage>
</organism>
<evidence type="ECO:0000256" key="2">
    <source>
        <dbReference type="SAM" id="SignalP"/>
    </source>
</evidence>
<dbReference type="PANTHER" id="PTHR43649:SF12">
    <property type="entry name" value="DIACETYLCHITOBIOSE BINDING PROTEIN DASA"/>
    <property type="match status" value="1"/>
</dbReference>
<sequence>MMKQGMKKWLALLVTVVLCAGSFTACGGENGKQTVGESTVTPEATEAAQTEVTPEAEEEPAMDLGGMEIVIGDWWSSETEAEPANAMEEARLEYREMIQEKYNFTMKQVSISNYDGMQELFTTSVMADDPAAQIFLLSPAWISQPLANGLLYDLSTLNSLDFNQNKWIRNVKEIMSFGDSIYGMAAGKAEPKLGVYWNKRLFKEAGLDPDLPYDLQASGEWTWNKFEELCKKLTIDSNNDGTIDSYAMANFSIDFFRGAVVSNNARFIGKDDAGKFYNATNEPNFLEALQWGVGLIEKGYEMPVPTDAEWDWFISAFRDAKVAMQAAEQYQVGTWEEMPDDWGFVLFPKGPKSDTYSVYFGDNVAVIPSCYDKETAEKIAFAYNLWTEPTPGYEDEDSWKDGYYTRFRDERAVDETLTMMYDGTSVENNDNLPLVYGTSYGDILYAVYALEKTPAEKIEEIAATWKALIEDANK</sequence>
<dbReference type="Gene3D" id="3.40.190.10">
    <property type="entry name" value="Periplasmic binding protein-like II"/>
    <property type="match status" value="1"/>
</dbReference>
<protein>
    <submittedName>
        <fullName evidence="3">Uncharacterized protein</fullName>
    </submittedName>
</protein>
<accession>A0A6S6QTR9</accession>
<dbReference type="PROSITE" id="PS51257">
    <property type="entry name" value="PROKAR_LIPOPROTEIN"/>
    <property type="match status" value="1"/>
</dbReference>
<feature type="signal peptide" evidence="2">
    <location>
        <begin position="1"/>
        <end position="27"/>
    </location>
</feature>
<dbReference type="EMBL" id="AP023367">
    <property type="protein sequence ID" value="BCJ94024.1"/>
    <property type="molecule type" value="Genomic_DNA"/>
</dbReference>
<dbReference type="KEGG" id="acel:acsn021_15930"/>
<dbReference type="Proteomes" id="UP000515561">
    <property type="component" value="Chromosome"/>
</dbReference>
<dbReference type="InterPro" id="IPR050490">
    <property type="entry name" value="Bact_solute-bd_prot1"/>
</dbReference>
<reference evidence="3 4" key="1">
    <citation type="journal article" date="2016" name="Int. J. Syst. Evol. Microbiol.">
        <title>Descriptions of Anaerotaenia torta gen. nov., sp. nov. and Anaerocolumna cellulosilytica gen. nov., sp. nov. isolated from a methanogenic reactor of cattle waste.</title>
        <authorList>
            <person name="Uek A."/>
            <person name="Ohtaki Y."/>
            <person name="Kaku N."/>
            <person name="Ueki K."/>
        </authorList>
    </citation>
    <scope>NUCLEOTIDE SEQUENCE [LARGE SCALE GENOMIC DNA]</scope>
    <source>
        <strain evidence="3 4">SN021</strain>
    </source>
</reference>
<name>A0A6S6QTR9_9FIRM</name>
<evidence type="ECO:0000256" key="1">
    <source>
        <dbReference type="SAM" id="MobiDB-lite"/>
    </source>
</evidence>
<proteinExistence type="predicted"/>
<dbReference type="AlphaFoldDB" id="A0A6S6QTR9"/>
<feature type="compositionally biased region" description="Low complexity" evidence="1">
    <location>
        <begin position="39"/>
        <end position="53"/>
    </location>
</feature>
<gene>
    <name evidence="3" type="ORF">acsn021_15930</name>
</gene>
<evidence type="ECO:0000313" key="3">
    <source>
        <dbReference type="EMBL" id="BCJ94024.1"/>
    </source>
</evidence>
<feature type="region of interest" description="Disordered" evidence="1">
    <location>
        <begin position="30"/>
        <end position="60"/>
    </location>
</feature>
<dbReference type="PANTHER" id="PTHR43649">
    <property type="entry name" value="ARABINOSE-BINDING PROTEIN-RELATED"/>
    <property type="match status" value="1"/>
</dbReference>